<feature type="transmembrane region" description="Helical" evidence="1">
    <location>
        <begin position="12"/>
        <end position="30"/>
    </location>
</feature>
<dbReference type="Gene3D" id="1.25.40.10">
    <property type="entry name" value="Tetratricopeptide repeat domain"/>
    <property type="match status" value="1"/>
</dbReference>
<dbReference type="SUPFAM" id="SSF48452">
    <property type="entry name" value="TPR-like"/>
    <property type="match status" value="1"/>
</dbReference>
<dbReference type="EMBL" id="FWFZ01000034">
    <property type="protein sequence ID" value="SLN75246.1"/>
    <property type="molecule type" value="Genomic_DNA"/>
</dbReference>
<protein>
    <recommendedName>
        <fullName evidence="4">Tetratricopeptide repeat protein</fullName>
    </recommendedName>
</protein>
<dbReference type="Proteomes" id="UP000193900">
    <property type="component" value="Unassembled WGS sequence"/>
</dbReference>
<evidence type="ECO:0000256" key="1">
    <source>
        <dbReference type="SAM" id="Phobius"/>
    </source>
</evidence>
<keyword evidence="3" id="KW-1185">Reference proteome</keyword>
<dbReference type="RefSeq" id="WP_085880653.1">
    <property type="nucleotide sequence ID" value="NZ_FWFZ01000034.1"/>
</dbReference>
<dbReference type="OrthoDB" id="9888933at2"/>
<accession>A0A1Y5U227</accession>
<organism evidence="2 3">
    <name type="scientific">Roseisalinus antarcticus</name>
    <dbReference type="NCBI Taxonomy" id="254357"/>
    <lineage>
        <taxon>Bacteria</taxon>
        <taxon>Pseudomonadati</taxon>
        <taxon>Pseudomonadota</taxon>
        <taxon>Alphaproteobacteria</taxon>
        <taxon>Rhodobacterales</taxon>
        <taxon>Roseobacteraceae</taxon>
        <taxon>Roseisalinus</taxon>
    </lineage>
</organism>
<reference evidence="2 3" key="1">
    <citation type="submission" date="2017-03" db="EMBL/GenBank/DDBJ databases">
        <authorList>
            <person name="Afonso C.L."/>
            <person name="Miller P.J."/>
            <person name="Scott M.A."/>
            <person name="Spackman E."/>
            <person name="Goraichik I."/>
            <person name="Dimitrov K.M."/>
            <person name="Suarez D.L."/>
            <person name="Swayne D.E."/>
        </authorList>
    </citation>
    <scope>NUCLEOTIDE SEQUENCE [LARGE SCALE GENOMIC DNA]</scope>
    <source>
        <strain evidence="2 3">CECT 7023</strain>
    </source>
</reference>
<evidence type="ECO:0000313" key="3">
    <source>
        <dbReference type="Proteomes" id="UP000193900"/>
    </source>
</evidence>
<keyword evidence="1" id="KW-1133">Transmembrane helix</keyword>
<proteinExistence type="predicted"/>
<name>A0A1Y5U227_9RHOB</name>
<keyword evidence="1" id="KW-0812">Transmembrane</keyword>
<evidence type="ECO:0000313" key="2">
    <source>
        <dbReference type="EMBL" id="SLN75246.1"/>
    </source>
</evidence>
<keyword evidence="1" id="KW-0472">Membrane</keyword>
<evidence type="ECO:0008006" key="4">
    <source>
        <dbReference type="Google" id="ProtNLM"/>
    </source>
</evidence>
<gene>
    <name evidence="2" type="ORF">ROA7023_03925</name>
</gene>
<dbReference type="AlphaFoldDB" id="A0A1Y5U227"/>
<sequence>MNLEQRHVVRYYAILCGLFLVSALVAWLLAQEITPPPAPPPDPTLEALQEDPSEDPKDITGRFCLELSPDADRTASGRVGLLQIRQIAVVLAARSQAEAMRLAAAIDQPISERDASVRALLATHFARLALAEGDLEAAEGEAQFALSLDDGVSCFTADAHYLLGRVAAKRGDENTALIAQIAAVERFPDHIPALLEIARLGLVASARGASTEAAGHALLALSNIRGARSYAQSLLREVERLGCRTAECDYLRAVLENWLGLPGAALASLAALERRCGAFSCTESLIGSAASFRPLLAEALALTRSEP</sequence>
<dbReference type="InterPro" id="IPR011990">
    <property type="entry name" value="TPR-like_helical_dom_sf"/>
</dbReference>